<dbReference type="SUPFAM" id="SSF75304">
    <property type="entry name" value="Amidase signature (AS) enzymes"/>
    <property type="match status" value="1"/>
</dbReference>
<proteinExistence type="predicted"/>
<dbReference type="Gene3D" id="3.90.1300.10">
    <property type="entry name" value="Amidase signature (AS) domain"/>
    <property type="match status" value="1"/>
</dbReference>
<dbReference type="InterPro" id="IPR036928">
    <property type="entry name" value="AS_sf"/>
</dbReference>
<keyword evidence="3" id="KW-1185">Reference proteome</keyword>
<reference evidence="2" key="2">
    <citation type="journal article" date="2023" name="IMA Fungus">
        <title>Comparative genomic study of the Penicillium genus elucidates a diverse pangenome and 15 lateral gene transfer events.</title>
        <authorList>
            <person name="Petersen C."/>
            <person name="Sorensen T."/>
            <person name="Nielsen M.R."/>
            <person name="Sondergaard T.E."/>
            <person name="Sorensen J.L."/>
            <person name="Fitzpatrick D.A."/>
            <person name="Frisvad J.C."/>
            <person name="Nielsen K.L."/>
        </authorList>
    </citation>
    <scope>NUCLEOTIDE SEQUENCE</scope>
    <source>
        <strain evidence="2">IBT 30761</strain>
    </source>
</reference>
<comment type="caution">
    <text evidence="2">The sequence shown here is derived from an EMBL/GenBank/DDBJ whole genome shotgun (WGS) entry which is preliminary data.</text>
</comment>
<dbReference type="AlphaFoldDB" id="A0A9W9K330"/>
<dbReference type="OrthoDB" id="566138at2759"/>
<sequence length="837" mass="93113">MAVCIGLRLQKKGLVVRNAERTKRQGISDRPNTYLGIVRCTSSKRKIPSRPAQAFLTLGNRTSNKTENHFYPGALFSSFMPSSWAVCTTATFAAAVVLLLSLRHNNGSAPLLRDSSFHPIMTIKLENTSIIELLRGLDHNRFSVVDLVEAYINRIEHLNPKVRAVTQINPDALSIARGKDAEREKGKPSGKLHGIPILVKDLFLTTDRLMSTNGCSGLTSAIPKYEATVIRRLRDEGAVLLGKTVPTQWANYRNPGKASGGWSAVGGQCLAAYHEDQDPSGSSSGSAVAVSLGLATAALGTETSGSLSSPAQRSAVISIKPTVGLTSRYGVYSVSEWQDTVGVLSQNVRDGAQLLSVIAGSDPQDAFTISDPRDPTDFQKPPPNTDYTEACVPDGLEGRRIAIPRHLFPPDKVVNAAFDKALEILRSLGATIIDDVHFSEFDKNFTYSDELGWTLGIRVAIREKEECEKWGVDEWLKCEELGQQYGPQSEQFKRSLAWRQHIGQQIHELLERTQSDLIFVPSTVDTSANVGGCPTVGVPLGFYPADTPVSRRKSSGLVTVGPNVPFGALFVGRRWDDYTLISAAFAYEQASHIRQKIRPVIHSDIQLPDRGLADNAFPQNLLFILSTMSIQTTLNYLTPLQQWDEVKPYELTGRVAPDRRRNNFDFTSHTANVRNVRSNVGAFTLDTTGFEWTHHSTVEDLKTDESVTRHILEVEEFIREHLEAEFVKAFQYQIRKRTPDSVDPRVRPPSNFVHVDLVESDYIYPNFVSESLLVKYSPCHRWHYLSDQGEDELLIITNFDSKSGRCVPHSGFELPYLSEKVRPRESIEIKVVVWNKI</sequence>
<name>A0A9W9K330_9EURO</name>
<dbReference type="InterPro" id="IPR023631">
    <property type="entry name" value="Amidase_dom"/>
</dbReference>
<dbReference type="PANTHER" id="PTHR42678">
    <property type="entry name" value="AMIDASE"/>
    <property type="match status" value="1"/>
</dbReference>
<protein>
    <recommendedName>
        <fullName evidence="1">Amidase domain-containing protein</fullName>
    </recommendedName>
</protein>
<dbReference type="EMBL" id="JAPQKI010000009">
    <property type="protein sequence ID" value="KAJ5090975.1"/>
    <property type="molecule type" value="Genomic_DNA"/>
</dbReference>
<organism evidence="2 3">
    <name type="scientific">Penicillium argentinense</name>
    <dbReference type="NCBI Taxonomy" id="1131581"/>
    <lineage>
        <taxon>Eukaryota</taxon>
        <taxon>Fungi</taxon>
        <taxon>Dikarya</taxon>
        <taxon>Ascomycota</taxon>
        <taxon>Pezizomycotina</taxon>
        <taxon>Eurotiomycetes</taxon>
        <taxon>Eurotiomycetidae</taxon>
        <taxon>Eurotiales</taxon>
        <taxon>Aspergillaceae</taxon>
        <taxon>Penicillium</taxon>
    </lineage>
</organism>
<evidence type="ECO:0000313" key="3">
    <source>
        <dbReference type="Proteomes" id="UP001149074"/>
    </source>
</evidence>
<dbReference type="Pfam" id="PF01425">
    <property type="entry name" value="Amidase"/>
    <property type="match status" value="1"/>
</dbReference>
<dbReference type="PANTHER" id="PTHR42678:SF34">
    <property type="entry name" value="OS04G0183300 PROTEIN"/>
    <property type="match status" value="1"/>
</dbReference>
<dbReference type="RefSeq" id="XP_056472956.1">
    <property type="nucleotide sequence ID" value="XM_056622150.1"/>
</dbReference>
<evidence type="ECO:0000259" key="1">
    <source>
        <dbReference type="Pfam" id="PF01425"/>
    </source>
</evidence>
<reference evidence="2" key="1">
    <citation type="submission" date="2022-11" db="EMBL/GenBank/DDBJ databases">
        <authorList>
            <person name="Petersen C."/>
        </authorList>
    </citation>
    <scope>NUCLEOTIDE SEQUENCE</scope>
    <source>
        <strain evidence="2">IBT 30761</strain>
    </source>
</reference>
<accession>A0A9W9K330</accession>
<feature type="domain" description="Amidase" evidence="1">
    <location>
        <begin position="146"/>
        <end position="525"/>
    </location>
</feature>
<evidence type="ECO:0000313" key="2">
    <source>
        <dbReference type="EMBL" id="KAJ5090975.1"/>
    </source>
</evidence>
<dbReference type="GeneID" id="81361129"/>
<dbReference type="Proteomes" id="UP001149074">
    <property type="component" value="Unassembled WGS sequence"/>
</dbReference>
<gene>
    <name evidence="2" type="ORF">N7532_009659</name>
</gene>